<sequence>MATAREIKRRIRSVKNVRQITKALESVAAGRVRRAQQMVEATRPYSQRARDLLASVASLAGGETRHPLLTQREQVNSAAVILISGDRGLAGAFNSNVSRVAFNFARDYGKPVHFITIGKKGRDFIYRRGGKIAADFSGMPARPTLLDTTPATRAAIDDFLSGTADEVYLIYTEFISATQQKPVIKRLLPLTREAIMPDQARRGPRPAYEFEPGPSEILNTLLPRLTEMQVYQAVLESLASFYTAQRIAMRNATDNASDLIVAYTLSYNKARQAGITNELLDIAGGAEALRQAMEEAAKALGMPAGSAL</sequence>
<dbReference type="PANTHER" id="PTHR11693">
    <property type="entry name" value="ATP SYNTHASE GAMMA CHAIN"/>
    <property type="match status" value="1"/>
</dbReference>
<dbReference type="NCBIfam" id="TIGR01146">
    <property type="entry name" value="ATPsyn_F1gamma"/>
    <property type="match status" value="1"/>
</dbReference>
<dbReference type="InterPro" id="IPR035968">
    <property type="entry name" value="ATP_synth_F1_ATPase_gsu"/>
</dbReference>
<dbReference type="EMBL" id="PGTN01000075">
    <property type="protein sequence ID" value="PJF46996.1"/>
    <property type="molecule type" value="Genomic_DNA"/>
</dbReference>
<comment type="similarity">
    <text evidence="3 10">Belongs to the ATPase gamma chain family.</text>
</comment>
<comment type="caution">
    <text evidence="11">The sequence shown here is derived from an EMBL/GenBank/DDBJ whole genome shotgun (WGS) entry which is preliminary data.</text>
</comment>
<evidence type="ECO:0000256" key="5">
    <source>
        <dbReference type="ARBA" id="ARBA00022781"/>
    </source>
</evidence>
<keyword evidence="6 10" id="KW-0406">Ion transport</keyword>
<comment type="subcellular location">
    <subcellularLocation>
        <location evidence="10">Cell membrane</location>
        <topology evidence="10">Peripheral membrane protein</topology>
    </subcellularLocation>
    <subcellularLocation>
        <location evidence="2">Membrane</location>
        <topology evidence="2">Peripheral membrane protein</topology>
    </subcellularLocation>
</comment>
<evidence type="ECO:0000256" key="6">
    <source>
        <dbReference type="ARBA" id="ARBA00023065"/>
    </source>
</evidence>
<organism evidence="11 12">
    <name type="scientific">Candidatus Thermofonsia Clade 3 bacterium</name>
    <dbReference type="NCBI Taxonomy" id="2364212"/>
    <lineage>
        <taxon>Bacteria</taxon>
        <taxon>Bacillati</taxon>
        <taxon>Chloroflexota</taxon>
        <taxon>Candidatus Thermofontia</taxon>
        <taxon>Candidatus Thermofonsia Clade 3</taxon>
    </lineage>
</organism>
<reference evidence="11 12" key="1">
    <citation type="submission" date="2017-11" db="EMBL/GenBank/DDBJ databases">
        <title>Evolution of Phototrophy in the Chloroflexi Phylum Driven by Horizontal Gene Transfer.</title>
        <authorList>
            <person name="Ward L.M."/>
            <person name="Hemp J."/>
            <person name="Shih P.M."/>
            <person name="Mcglynn S.E."/>
            <person name="Fischer W."/>
        </authorList>
    </citation>
    <scope>NUCLEOTIDE SEQUENCE [LARGE SCALE GENOMIC DNA]</scope>
    <source>
        <strain evidence="11">JP3_7</strain>
    </source>
</reference>
<dbReference type="SUPFAM" id="SSF52943">
    <property type="entry name" value="ATP synthase (F1-ATPase), gamma subunit"/>
    <property type="match status" value="1"/>
</dbReference>
<protein>
    <recommendedName>
        <fullName evidence="10">ATP synthase gamma chain</fullName>
    </recommendedName>
    <alternativeName>
        <fullName evidence="10">ATP synthase F1 sector gamma subunit</fullName>
    </alternativeName>
    <alternativeName>
        <fullName evidence="10">F-ATPase gamma subunit</fullName>
    </alternativeName>
</protein>
<evidence type="ECO:0000256" key="2">
    <source>
        <dbReference type="ARBA" id="ARBA00004170"/>
    </source>
</evidence>
<keyword evidence="4 10" id="KW-0813">Transport</keyword>
<dbReference type="GO" id="GO:0042777">
    <property type="term" value="P:proton motive force-driven plasma membrane ATP synthesis"/>
    <property type="evidence" value="ECO:0007669"/>
    <property type="project" value="UniProtKB-UniRule"/>
</dbReference>
<evidence type="ECO:0000313" key="11">
    <source>
        <dbReference type="EMBL" id="PJF46996.1"/>
    </source>
</evidence>
<evidence type="ECO:0000256" key="4">
    <source>
        <dbReference type="ARBA" id="ARBA00022448"/>
    </source>
</evidence>
<evidence type="ECO:0000256" key="8">
    <source>
        <dbReference type="ARBA" id="ARBA00023196"/>
    </source>
</evidence>
<dbReference type="Gene3D" id="3.40.1380.10">
    <property type="match status" value="1"/>
</dbReference>
<dbReference type="PROSITE" id="PS00153">
    <property type="entry name" value="ATPASE_GAMMA"/>
    <property type="match status" value="1"/>
</dbReference>
<dbReference type="Proteomes" id="UP000230790">
    <property type="component" value="Unassembled WGS sequence"/>
</dbReference>
<dbReference type="Gene3D" id="1.10.287.80">
    <property type="entry name" value="ATP synthase, gamma subunit, helix hairpin domain"/>
    <property type="match status" value="1"/>
</dbReference>
<dbReference type="InterPro" id="IPR000131">
    <property type="entry name" value="ATP_synth_F1_gsu"/>
</dbReference>
<keyword evidence="10" id="KW-1003">Cell membrane</keyword>
<keyword evidence="7 10" id="KW-0472">Membrane</keyword>
<dbReference type="GO" id="GO:0005886">
    <property type="term" value="C:plasma membrane"/>
    <property type="evidence" value="ECO:0007669"/>
    <property type="project" value="UniProtKB-SubCell"/>
</dbReference>
<dbReference type="CDD" id="cd12151">
    <property type="entry name" value="F1-ATPase_gamma"/>
    <property type="match status" value="1"/>
</dbReference>
<dbReference type="InterPro" id="IPR023632">
    <property type="entry name" value="ATP_synth_F1_gsu_CS"/>
</dbReference>
<proteinExistence type="inferred from homology"/>
<evidence type="ECO:0000256" key="7">
    <source>
        <dbReference type="ARBA" id="ARBA00023136"/>
    </source>
</evidence>
<gene>
    <name evidence="10 11" type="primary">atpG</name>
    <name evidence="11" type="ORF">CUN48_10895</name>
</gene>
<evidence type="ECO:0000256" key="10">
    <source>
        <dbReference type="HAMAP-Rule" id="MF_00815"/>
    </source>
</evidence>
<dbReference type="PRINTS" id="PR00126">
    <property type="entry name" value="ATPASEGAMMA"/>
</dbReference>
<evidence type="ECO:0000313" key="12">
    <source>
        <dbReference type="Proteomes" id="UP000230790"/>
    </source>
</evidence>
<dbReference type="GO" id="GO:0046933">
    <property type="term" value="F:proton-transporting ATP synthase activity, rotational mechanism"/>
    <property type="evidence" value="ECO:0007669"/>
    <property type="project" value="UniProtKB-UniRule"/>
</dbReference>
<comment type="subunit">
    <text evidence="10">F-type ATPases have 2 components, CF(1) - the catalytic core - and CF(0) - the membrane proton channel. CF(1) has five subunits: alpha(3), beta(3), gamma(1), delta(1), epsilon(1). CF(0) has three main subunits: a, b and c.</text>
</comment>
<dbReference type="AlphaFoldDB" id="A0A2M8QB15"/>
<evidence type="ECO:0000256" key="9">
    <source>
        <dbReference type="ARBA" id="ARBA00023310"/>
    </source>
</evidence>
<comment type="function">
    <text evidence="1 10">Produces ATP from ADP in the presence of a proton gradient across the membrane. The gamma chain is believed to be important in regulating ATPase activity and the flow of protons through the CF(0) complex.</text>
</comment>
<dbReference type="GO" id="GO:0005524">
    <property type="term" value="F:ATP binding"/>
    <property type="evidence" value="ECO:0007669"/>
    <property type="project" value="UniProtKB-UniRule"/>
</dbReference>
<name>A0A2M8QB15_9CHLR</name>
<dbReference type="Pfam" id="PF00231">
    <property type="entry name" value="ATP-synt"/>
    <property type="match status" value="1"/>
</dbReference>
<keyword evidence="9 10" id="KW-0066">ATP synthesis</keyword>
<evidence type="ECO:0000256" key="3">
    <source>
        <dbReference type="ARBA" id="ARBA00007681"/>
    </source>
</evidence>
<evidence type="ECO:0000256" key="1">
    <source>
        <dbReference type="ARBA" id="ARBA00003456"/>
    </source>
</evidence>
<dbReference type="GO" id="GO:0045259">
    <property type="term" value="C:proton-transporting ATP synthase complex"/>
    <property type="evidence" value="ECO:0007669"/>
    <property type="project" value="UniProtKB-KW"/>
</dbReference>
<keyword evidence="5 10" id="KW-0375">Hydrogen ion transport</keyword>
<keyword evidence="8 10" id="KW-0139">CF(1)</keyword>
<accession>A0A2M8QB15</accession>
<dbReference type="HAMAP" id="MF_00815">
    <property type="entry name" value="ATP_synth_gamma_bact"/>
    <property type="match status" value="1"/>
</dbReference>
<dbReference type="PANTHER" id="PTHR11693:SF22">
    <property type="entry name" value="ATP SYNTHASE SUBUNIT GAMMA, MITOCHONDRIAL"/>
    <property type="match status" value="1"/>
</dbReference>